<evidence type="ECO:0000256" key="1">
    <source>
        <dbReference type="ARBA" id="ARBA00009797"/>
    </source>
</evidence>
<feature type="compositionally biased region" description="Polar residues" evidence="2">
    <location>
        <begin position="524"/>
        <end position="541"/>
    </location>
</feature>
<comment type="caution">
    <text evidence="3">The sequence shown here is derived from an EMBL/GenBank/DDBJ whole genome shotgun (WGS) entry which is preliminary data.</text>
</comment>
<feature type="compositionally biased region" description="Polar residues" evidence="2">
    <location>
        <begin position="586"/>
        <end position="605"/>
    </location>
</feature>
<feature type="compositionally biased region" description="Basic and acidic residues" evidence="2">
    <location>
        <begin position="410"/>
        <end position="438"/>
    </location>
</feature>
<dbReference type="EMBL" id="RSCD01000007">
    <property type="protein sequence ID" value="RSH92042.1"/>
    <property type="molecule type" value="Genomic_DNA"/>
</dbReference>
<proteinExistence type="inferred from homology"/>
<evidence type="ECO:0000313" key="3">
    <source>
        <dbReference type="EMBL" id="RSH92042.1"/>
    </source>
</evidence>
<reference evidence="3 4" key="1">
    <citation type="submission" date="2018-11" db="EMBL/GenBank/DDBJ databases">
        <title>Genome sequence of Saitozyma podzolica DSM 27192.</title>
        <authorList>
            <person name="Aliyu H."/>
            <person name="Gorte O."/>
            <person name="Ochsenreither K."/>
        </authorList>
    </citation>
    <scope>NUCLEOTIDE SEQUENCE [LARGE SCALE GENOMIC DNA]</scope>
    <source>
        <strain evidence="3 4">DSM 27192</strain>
    </source>
</reference>
<dbReference type="AlphaFoldDB" id="A0A427YLQ4"/>
<feature type="compositionally biased region" description="Polar residues" evidence="2">
    <location>
        <begin position="219"/>
        <end position="241"/>
    </location>
</feature>
<name>A0A427YLQ4_9TREE</name>
<dbReference type="GO" id="GO:0005739">
    <property type="term" value="C:mitochondrion"/>
    <property type="evidence" value="ECO:0007669"/>
    <property type="project" value="TreeGrafter"/>
</dbReference>
<accession>A0A427YLQ4</accession>
<evidence type="ECO:0008006" key="5">
    <source>
        <dbReference type="Google" id="ProtNLM"/>
    </source>
</evidence>
<keyword evidence="4" id="KW-1185">Reference proteome</keyword>
<dbReference type="PANTHER" id="PTHR14464">
    <property type="entry name" value="EXONUCLEASE V"/>
    <property type="match status" value="1"/>
</dbReference>
<evidence type="ECO:0000313" key="4">
    <source>
        <dbReference type="Proteomes" id="UP000279259"/>
    </source>
</evidence>
<feature type="region of interest" description="Disordered" evidence="2">
    <location>
        <begin position="513"/>
        <end position="555"/>
    </location>
</feature>
<dbReference type="GO" id="GO:0005634">
    <property type="term" value="C:nucleus"/>
    <property type="evidence" value="ECO:0007669"/>
    <property type="project" value="TreeGrafter"/>
</dbReference>
<dbReference type="OrthoDB" id="354769at2759"/>
<dbReference type="PANTHER" id="PTHR14464:SF4">
    <property type="entry name" value="EXONUCLEASE V"/>
    <property type="match status" value="1"/>
</dbReference>
<dbReference type="InterPro" id="IPR019190">
    <property type="entry name" value="EXOV"/>
</dbReference>
<comment type="similarity">
    <text evidence="1">Belongs to the EXO5 family.</text>
</comment>
<feature type="region of interest" description="Disordered" evidence="2">
    <location>
        <begin position="586"/>
        <end position="631"/>
    </location>
</feature>
<dbReference type="Proteomes" id="UP000279259">
    <property type="component" value="Unassembled WGS sequence"/>
</dbReference>
<protein>
    <recommendedName>
        <fullName evidence="5">Exonuclease V</fullName>
    </recommendedName>
</protein>
<feature type="region of interest" description="Disordered" evidence="2">
    <location>
        <begin position="400"/>
        <end position="470"/>
    </location>
</feature>
<dbReference type="GO" id="GO:0036297">
    <property type="term" value="P:interstrand cross-link repair"/>
    <property type="evidence" value="ECO:0007669"/>
    <property type="project" value="TreeGrafter"/>
</dbReference>
<dbReference type="Pfam" id="PF09810">
    <property type="entry name" value="Exo5"/>
    <property type="match status" value="2"/>
</dbReference>
<organism evidence="3 4">
    <name type="scientific">Saitozyma podzolica</name>
    <dbReference type="NCBI Taxonomy" id="1890683"/>
    <lineage>
        <taxon>Eukaryota</taxon>
        <taxon>Fungi</taxon>
        <taxon>Dikarya</taxon>
        <taxon>Basidiomycota</taxon>
        <taxon>Agaricomycotina</taxon>
        <taxon>Tremellomycetes</taxon>
        <taxon>Tremellales</taxon>
        <taxon>Trimorphomycetaceae</taxon>
        <taxon>Saitozyma</taxon>
    </lineage>
</organism>
<dbReference type="GO" id="GO:0045145">
    <property type="term" value="F:single-stranded DNA 5'-3' DNA exonuclease activity"/>
    <property type="evidence" value="ECO:0007669"/>
    <property type="project" value="InterPro"/>
</dbReference>
<gene>
    <name evidence="3" type="ORF">EHS25_009413</name>
</gene>
<feature type="region of interest" description="Disordered" evidence="2">
    <location>
        <begin position="216"/>
        <end position="272"/>
    </location>
</feature>
<evidence type="ECO:0000256" key="2">
    <source>
        <dbReference type="SAM" id="MobiDB-lite"/>
    </source>
</evidence>
<sequence length="702" mass="76602">MDQPAASAPADAGLSGDEYGTDIEYDVELETLVQAVESQVGSSVTAAPAERVDAAPVAPPDQLMDIEDVAVTLASPFERFRKKGWLSVSDLVGTVWCEVQYDYRLRTMPFLPPSQRPSVIKSESGKDIVVDKAKVEGKEKILRRGEKIHKRLEREIHPQEIVVTASTREDVWGLRFLNMLSALEALLTLGKCRELPVVGFVKGVLIMGIIDELTRKPLDSSNTSGPETRSSRQTSLTSFFSPTKPRPLEPKPRTHKVYVSDSKTRASGTLPRESDTLAGRLQCMVYKELLDAMLLAGPLASASASALDPSTGADSSPWTSETVLPSLSGFSFAQVFALLDLDPSAPFSESFLAQSRPVILGNDLRWDVAEARCLNDMTRVWERYVEAIGLGCPGSTFVRASTTQSGKQGRSREADTNAGRTENRLELVYRRAGAKERSAGAGTRSGRRKKRRKGEAATYDPKQAIDGASGATTCDTKQAVDGASEATLLEEQRLLQLAIDESMVSLTSNDGAVASSEAPVDSNHLVSEQYTTTRRPASRQSDYLPERTSDDEREEDELAWAVEMSLAGIQSGSMDNAAVVLPLSRRSTMQSPPHSETDASHSGQNAVDIGCVSSPDSSPPPSPDKNTASGSIIGRHRFQHDPQLVTAHLDSVLQFWMGQREPIGVTVDETQRCGWCEFEDGCEWRAKKAEEAWAKVRRRRDS</sequence>